<organism evidence="2 3">
    <name type="scientific">Colocasia esculenta</name>
    <name type="common">Wild taro</name>
    <name type="synonym">Arum esculentum</name>
    <dbReference type="NCBI Taxonomy" id="4460"/>
    <lineage>
        <taxon>Eukaryota</taxon>
        <taxon>Viridiplantae</taxon>
        <taxon>Streptophyta</taxon>
        <taxon>Embryophyta</taxon>
        <taxon>Tracheophyta</taxon>
        <taxon>Spermatophyta</taxon>
        <taxon>Magnoliopsida</taxon>
        <taxon>Liliopsida</taxon>
        <taxon>Araceae</taxon>
        <taxon>Aroideae</taxon>
        <taxon>Colocasieae</taxon>
        <taxon>Colocasia</taxon>
    </lineage>
</organism>
<gene>
    <name evidence="2" type="ORF">Taro_038777</name>
</gene>
<evidence type="ECO:0000313" key="3">
    <source>
        <dbReference type="Proteomes" id="UP000652761"/>
    </source>
</evidence>
<dbReference type="Pfam" id="PF05699">
    <property type="entry name" value="Dimer_Tnp_hAT"/>
    <property type="match status" value="1"/>
</dbReference>
<keyword evidence="3" id="KW-1185">Reference proteome</keyword>
<accession>A0A843W8Z4</accession>
<evidence type="ECO:0000259" key="1">
    <source>
        <dbReference type="Pfam" id="PF05699"/>
    </source>
</evidence>
<dbReference type="InterPro" id="IPR008906">
    <property type="entry name" value="HATC_C_dom"/>
</dbReference>
<proteinExistence type="predicted"/>
<dbReference type="EMBL" id="NMUH01003507">
    <property type="protein sequence ID" value="MQM05959.1"/>
    <property type="molecule type" value="Genomic_DNA"/>
</dbReference>
<protein>
    <recommendedName>
        <fullName evidence="1">HAT C-terminal dimerisation domain-containing protein</fullName>
    </recommendedName>
</protein>
<feature type="domain" description="HAT C-terminal dimerisation" evidence="1">
    <location>
        <begin position="38"/>
        <end position="103"/>
    </location>
</feature>
<name>A0A843W8Z4_COLES</name>
<dbReference type="AlphaFoldDB" id="A0A843W8Z4"/>
<dbReference type="Proteomes" id="UP000652761">
    <property type="component" value="Unassembled WGS sequence"/>
</dbReference>
<evidence type="ECO:0000313" key="2">
    <source>
        <dbReference type="EMBL" id="MQM05959.1"/>
    </source>
</evidence>
<sequence length="124" mass="14328">MPSGGESLIEDRSTHCIMIFMLRGISSTHNTCIGLTGVNWWLDHGRTYEYENLAYVAIWVLSQTTSAIGCERNWSTFGLIHTKQRNSLKSARLEKLVFCHYNMRLKLKISNYLDKLKIEKNIES</sequence>
<dbReference type="OrthoDB" id="1925573at2759"/>
<comment type="caution">
    <text evidence="2">The sequence shown here is derived from an EMBL/GenBank/DDBJ whole genome shotgun (WGS) entry which is preliminary data.</text>
</comment>
<dbReference type="SUPFAM" id="SSF53098">
    <property type="entry name" value="Ribonuclease H-like"/>
    <property type="match status" value="1"/>
</dbReference>
<reference evidence="2" key="1">
    <citation type="submission" date="2017-07" db="EMBL/GenBank/DDBJ databases">
        <title>Taro Niue Genome Assembly and Annotation.</title>
        <authorList>
            <person name="Atibalentja N."/>
            <person name="Keating K."/>
            <person name="Fields C.J."/>
        </authorList>
    </citation>
    <scope>NUCLEOTIDE SEQUENCE</scope>
    <source>
        <strain evidence="2">Niue_2</strain>
        <tissue evidence="2">Leaf</tissue>
    </source>
</reference>
<dbReference type="InterPro" id="IPR012337">
    <property type="entry name" value="RNaseH-like_sf"/>
</dbReference>
<dbReference type="GO" id="GO:0046983">
    <property type="term" value="F:protein dimerization activity"/>
    <property type="evidence" value="ECO:0007669"/>
    <property type="project" value="InterPro"/>
</dbReference>